<dbReference type="SUPFAM" id="SSF46689">
    <property type="entry name" value="Homeodomain-like"/>
    <property type="match status" value="1"/>
</dbReference>
<organism evidence="5 6">
    <name type="scientific">Agrococcus versicolor</name>
    <dbReference type="NCBI Taxonomy" id="501482"/>
    <lineage>
        <taxon>Bacteria</taxon>
        <taxon>Bacillati</taxon>
        <taxon>Actinomycetota</taxon>
        <taxon>Actinomycetes</taxon>
        <taxon>Micrococcales</taxon>
        <taxon>Microbacteriaceae</taxon>
        <taxon>Agrococcus</taxon>
    </lineage>
</organism>
<dbReference type="Proteomes" id="UP001501599">
    <property type="component" value="Unassembled WGS sequence"/>
</dbReference>
<dbReference type="PROSITE" id="PS01124">
    <property type="entry name" value="HTH_ARAC_FAMILY_2"/>
    <property type="match status" value="1"/>
</dbReference>
<reference evidence="6" key="1">
    <citation type="journal article" date="2019" name="Int. J. Syst. Evol. Microbiol.">
        <title>The Global Catalogue of Microorganisms (GCM) 10K type strain sequencing project: providing services to taxonomists for standard genome sequencing and annotation.</title>
        <authorList>
            <consortium name="The Broad Institute Genomics Platform"/>
            <consortium name="The Broad Institute Genome Sequencing Center for Infectious Disease"/>
            <person name="Wu L."/>
            <person name="Ma J."/>
        </authorList>
    </citation>
    <scope>NUCLEOTIDE SEQUENCE [LARGE SCALE GENOMIC DNA]</scope>
    <source>
        <strain evidence="6">JCM 16026</strain>
    </source>
</reference>
<name>A0ABP5MBF7_9MICO</name>
<dbReference type="Gene3D" id="1.10.10.60">
    <property type="entry name" value="Homeodomain-like"/>
    <property type="match status" value="1"/>
</dbReference>
<dbReference type="SMART" id="SM00342">
    <property type="entry name" value="HTH_ARAC"/>
    <property type="match status" value="1"/>
</dbReference>
<keyword evidence="1" id="KW-0805">Transcription regulation</keyword>
<evidence type="ECO:0000256" key="2">
    <source>
        <dbReference type="ARBA" id="ARBA00023125"/>
    </source>
</evidence>
<evidence type="ECO:0000259" key="4">
    <source>
        <dbReference type="PROSITE" id="PS01124"/>
    </source>
</evidence>
<feature type="domain" description="HTH araC/xylS-type" evidence="4">
    <location>
        <begin position="216"/>
        <end position="317"/>
    </location>
</feature>
<dbReference type="PRINTS" id="PR00032">
    <property type="entry name" value="HTHARAC"/>
</dbReference>
<evidence type="ECO:0000313" key="5">
    <source>
        <dbReference type="EMBL" id="GAA2171953.1"/>
    </source>
</evidence>
<dbReference type="PANTHER" id="PTHR46796:SF6">
    <property type="entry name" value="ARAC SUBFAMILY"/>
    <property type="match status" value="1"/>
</dbReference>
<dbReference type="InterPro" id="IPR018060">
    <property type="entry name" value="HTH_AraC"/>
</dbReference>
<dbReference type="RefSeq" id="WP_344340586.1">
    <property type="nucleotide sequence ID" value="NZ_BAAAQT010000005.1"/>
</dbReference>
<keyword evidence="6" id="KW-1185">Reference proteome</keyword>
<evidence type="ECO:0000313" key="6">
    <source>
        <dbReference type="Proteomes" id="UP001501599"/>
    </source>
</evidence>
<dbReference type="Pfam" id="PF14525">
    <property type="entry name" value="AraC_binding_2"/>
    <property type="match status" value="1"/>
</dbReference>
<dbReference type="InterPro" id="IPR020449">
    <property type="entry name" value="Tscrpt_reg_AraC-type_HTH"/>
</dbReference>
<comment type="caution">
    <text evidence="5">The sequence shown here is derived from an EMBL/GenBank/DDBJ whole genome shotgun (WGS) entry which is preliminary data.</text>
</comment>
<keyword evidence="3" id="KW-0804">Transcription</keyword>
<sequence length="320" mass="35303">MPTTSLRREPSGSGTLELGEASTFEQWRQLVSNRFVPLDISSPAGAFHGTLRALHVGDSCVTEIVADPHRVEREAARISPDDPHHLKLTLQLEGTGIVAQDGRQAVLLPGDVAIYDTSRPYTLEFVEGTRSLVMMFPHRMLGLSAQHIHRMTAVRLPGDEGIGTVICPFMRHMAANLDELRGATGVRILRSALDLVTALISAELDRQVAGTRRDFERCVAFIEEHLGDAGLTTTQVASACFLSSRTVQYLFSEEGTTVTAWVRERRLERCRTDLLDASQQATSVLEIAHRWGFTDAAHFSRVCKTAFGVSPRELRRLASS</sequence>
<dbReference type="Pfam" id="PF12833">
    <property type="entry name" value="HTH_18"/>
    <property type="match status" value="1"/>
</dbReference>
<accession>A0ABP5MBF7</accession>
<dbReference type="InterPro" id="IPR009057">
    <property type="entry name" value="Homeodomain-like_sf"/>
</dbReference>
<dbReference type="PANTHER" id="PTHR46796">
    <property type="entry name" value="HTH-TYPE TRANSCRIPTIONAL ACTIVATOR RHAS-RELATED"/>
    <property type="match status" value="1"/>
</dbReference>
<proteinExistence type="predicted"/>
<keyword evidence="2" id="KW-0238">DNA-binding</keyword>
<evidence type="ECO:0000256" key="3">
    <source>
        <dbReference type="ARBA" id="ARBA00023163"/>
    </source>
</evidence>
<protein>
    <submittedName>
        <fullName evidence="5">Helix-turn-helix domain-containing protein</fullName>
    </submittedName>
</protein>
<dbReference type="EMBL" id="BAAAQT010000005">
    <property type="protein sequence ID" value="GAA2171953.1"/>
    <property type="molecule type" value="Genomic_DNA"/>
</dbReference>
<dbReference type="InterPro" id="IPR035418">
    <property type="entry name" value="AraC-bd_2"/>
</dbReference>
<gene>
    <name evidence="5" type="ORF">GCM10009846_07960</name>
</gene>
<dbReference type="InterPro" id="IPR050204">
    <property type="entry name" value="AraC_XylS_family_regulators"/>
</dbReference>
<evidence type="ECO:0000256" key="1">
    <source>
        <dbReference type="ARBA" id="ARBA00023015"/>
    </source>
</evidence>